<reference evidence="1 2" key="1">
    <citation type="submission" date="2011-02" db="EMBL/GenBank/DDBJ databases">
        <title>The Genome Sequence of Sphaeroforma arctica JP610.</title>
        <authorList>
            <consortium name="The Broad Institute Genome Sequencing Platform"/>
            <person name="Russ C."/>
            <person name="Cuomo C."/>
            <person name="Young S.K."/>
            <person name="Zeng Q."/>
            <person name="Gargeya S."/>
            <person name="Alvarado L."/>
            <person name="Berlin A."/>
            <person name="Chapman S.B."/>
            <person name="Chen Z."/>
            <person name="Freedman E."/>
            <person name="Gellesch M."/>
            <person name="Goldberg J."/>
            <person name="Griggs A."/>
            <person name="Gujja S."/>
            <person name="Heilman E."/>
            <person name="Heiman D."/>
            <person name="Howarth C."/>
            <person name="Mehta T."/>
            <person name="Neiman D."/>
            <person name="Pearson M."/>
            <person name="Roberts A."/>
            <person name="Saif S."/>
            <person name="Shea T."/>
            <person name="Shenoy N."/>
            <person name="Sisk P."/>
            <person name="Stolte C."/>
            <person name="Sykes S."/>
            <person name="White J."/>
            <person name="Yandava C."/>
            <person name="Burger G."/>
            <person name="Gray M.W."/>
            <person name="Holland P.W.H."/>
            <person name="King N."/>
            <person name="Lang F.B.F."/>
            <person name="Roger A.J."/>
            <person name="Ruiz-Trillo I."/>
            <person name="Haas B."/>
            <person name="Nusbaum C."/>
            <person name="Birren B."/>
        </authorList>
    </citation>
    <scope>NUCLEOTIDE SEQUENCE [LARGE SCALE GENOMIC DNA]</scope>
    <source>
        <strain evidence="1 2">JP610</strain>
    </source>
</reference>
<organism evidence="1 2">
    <name type="scientific">Sphaeroforma arctica JP610</name>
    <dbReference type="NCBI Taxonomy" id="667725"/>
    <lineage>
        <taxon>Eukaryota</taxon>
        <taxon>Ichthyosporea</taxon>
        <taxon>Ichthyophonida</taxon>
        <taxon>Sphaeroforma</taxon>
    </lineage>
</organism>
<sequence>MPVRGKVRRIGDAKTDFERAHNDVLTEDTPQVEVNTGSTRQLHPSELEQAMHARTTGIKECVDASRTGLRSEVSDTRWALTMVATTEPTRFFVGDIWAKDDRVINSMFEGKANRHMATRSQTELRLSRQTTGSLWTAGISTIMAPSHTG</sequence>
<dbReference type="GeneID" id="25901656"/>
<dbReference type="RefSeq" id="XP_014160585.1">
    <property type="nucleotide sequence ID" value="XM_014305110.1"/>
</dbReference>
<dbReference type="Proteomes" id="UP000054560">
    <property type="component" value="Unassembled WGS sequence"/>
</dbReference>
<dbReference type="EMBL" id="KQ241640">
    <property type="protein sequence ID" value="KNC86683.1"/>
    <property type="molecule type" value="Genomic_DNA"/>
</dbReference>
<protein>
    <submittedName>
        <fullName evidence="1">Uncharacterized protein</fullName>
    </submittedName>
</protein>
<feature type="non-terminal residue" evidence="1">
    <location>
        <position position="149"/>
    </location>
</feature>
<proteinExistence type="predicted"/>
<gene>
    <name evidence="1" type="ORF">SARC_01152</name>
</gene>
<keyword evidence="2" id="KW-1185">Reference proteome</keyword>
<accession>A0A0L0GEL1</accession>
<evidence type="ECO:0000313" key="1">
    <source>
        <dbReference type="EMBL" id="KNC86683.1"/>
    </source>
</evidence>
<evidence type="ECO:0000313" key="2">
    <source>
        <dbReference type="Proteomes" id="UP000054560"/>
    </source>
</evidence>
<name>A0A0L0GEL1_9EUKA</name>
<dbReference type="AlphaFoldDB" id="A0A0L0GEL1"/>